<evidence type="ECO:0000259" key="10">
    <source>
        <dbReference type="PROSITE" id="PS50929"/>
    </source>
</evidence>
<keyword evidence="2 8" id="KW-0812">Transmembrane</keyword>
<evidence type="ECO:0000256" key="3">
    <source>
        <dbReference type="ARBA" id="ARBA00022741"/>
    </source>
</evidence>
<dbReference type="AlphaFoldDB" id="A0A7W3LQU3"/>
<gene>
    <name evidence="11" type="ORF">HNR61_004254</name>
</gene>
<dbReference type="Gene3D" id="3.40.50.300">
    <property type="entry name" value="P-loop containing nucleotide triphosphate hydrolases"/>
    <property type="match status" value="1"/>
</dbReference>
<feature type="transmembrane region" description="Helical" evidence="8">
    <location>
        <begin position="177"/>
        <end position="206"/>
    </location>
</feature>
<feature type="transmembrane region" description="Helical" evidence="8">
    <location>
        <begin position="272"/>
        <end position="295"/>
    </location>
</feature>
<dbReference type="GO" id="GO:0016887">
    <property type="term" value="F:ATP hydrolysis activity"/>
    <property type="evidence" value="ECO:0007669"/>
    <property type="project" value="InterPro"/>
</dbReference>
<feature type="transmembrane region" description="Helical" evidence="8">
    <location>
        <begin position="79"/>
        <end position="101"/>
    </location>
</feature>
<feature type="transmembrane region" description="Helical" evidence="8">
    <location>
        <begin position="47"/>
        <end position="67"/>
    </location>
</feature>
<keyword evidence="3" id="KW-0547">Nucleotide-binding</keyword>
<dbReference type="InterPro" id="IPR036640">
    <property type="entry name" value="ABC1_TM_sf"/>
</dbReference>
<dbReference type="PANTHER" id="PTHR43394:SF1">
    <property type="entry name" value="ATP-BINDING CASSETTE SUB-FAMILY B MEMBER 10, MITOCHONDRIAL"/>
    <property type="match status" value="1"/>
</dbReference>
<evidence type="ECO:0000256" key="4">
    <source>
        <dbReference type="ARBA" id="ARBA00022840"/>
    </source>
</evidence>
<dbReference type="Gene3D" id="1.20.1560.10">
    <property type="entry name" value="ABC transporter type 1, transmembrane domain"/>
    <property type="match status" value="1"/>
</dbReference>
<evidence type="ECO:0000313" key="12">
    <source>
        <dbReference type="Proteomes" id="UP000572680"/>
    </source>
</evidence>
<keyword evidence="4 11" id="KW-0067">ATP-binding</keyword>
<proteinExistence type="predicted"/>
<comment type="caution">
    <text evidence="11">The sequence shown here is derived from an EMBL/GenBank/DDBJ whole genome shotgun (WGS) entry which is preliminary data.</text>
</comment>
<dbReference type="GO" id="GO:0015421">
    <property type="term" value="F:ABC-type oligopeptide transporter activity"/>
    <property type="evidence" value="ECO:0007669"/>
    <property type="project" value="TreeGrafter"/>
</dbReference>
<accession>A0A7W3LQU3</accession>
<evidence type="ECO:0000256" key="1">
    <source>
        <dbReference type="ARBA" id="ARBA00004651"/>
    </source>
</evidence>
<name>A0A7W3LQU3_ACTNM</name>
<evidence type="ECO:0000256" key="2">
    <source>
        <dbReference type="ARBA" id="ARBA00022692"/>
    </source>
</evidence>
<dbReference type="GO" id="GO:0005524">
    <property type="term" value="F:ATP binding"/>
    <property type="evidence" value="ECO:0007669"/>
    <property type="project" value="UniProtKB-KW"/>
</dbReference>
<dbReference type="InterPro" id="IPR003593">
    <property type="entry name" value="AAA+_ATPase"/>
</dbReference>
<dbReference type="InterPro" id="IPR027417">
    <property type="entry name" value="P-loop_NTPase"/>
</dbReference>
<evidence type="ECO:0000256" key="6">
    <source>
        <dbReference type="ARBA" id="ARBA00023136"/>
    </source>
</evidence>
<dbReference type="Pfam" id="PF00005">
    <property type="entry name" value="ABC_tran"/>
    <property type="match status" value="1"/>
</dbReference>
<evidence type="ECO:0000313" key="11">
    <source>
        <dbReference type="EMBL" id="MBA8952608.1"/>
    </source>
</evidence>
<feature type="domain" description="ABC transmembrane type-1" evidence="10">
    <location>
        <begin position="48"/>
        <end position="326"/>
    </location>
</feature>
<dbReference type="PROSITE" id="PS00211">
    <property type="entry name" value="ABC_TRANSPORTER_1"/>
    <property type="match status" value="1"/>
</dbReference>
<reference evidence="11 12" key="1">
    <citation type="submission" date="2020-08" db="EMBL/GenBank/DDBJ databases">
        <title>Genomic Encyclopedia of Type Strains, Phase IV (KMG-IV): sequencing the most valuable type-strain genomes for metagenomic binning, comparative biology and taxonomic classification.</title>
        <authorList>
            <person name="Goeker M."/>
        </authorList>
    </citation>
    <scope>NUCLEOTIDE SEQUENCE [LARGE SCALE GENOMIC DNA]</scope>
    <source>
        <strain evidence="11 12">DSM 44197</strain>
    </source>
</reference>
<dbReference type="EMBL" id="JACJIA010000005">
    <property type="protein sequence ID" value="MBA8952608.1"/>
    <property type="molecule type" value="Genomic_DNA"/>
</dbReference>
<evidence type="ECO:0000259" key="9">
    <source>
        <dbReference type="PROSITE" id="PS50893"/>
    </source>
</evidence>
<dbReference type="InterPro" id="IPR003439">
    <property type="entry name" value="ABC_transporter-like_ATP-bd"/>
</dbReference>
<dbReference type="RefSeq" id="WP_182844878.1">
    <property type="nucleotide sequence ID" value="NZ_BAAALP010000005.1"/>
</dbReference>
<keyword evidence="5 8" id="KW-1133">Transmembrane helix</keyword>
<evidence type="ECO:0000256" key="8">
    <source>
        <dbReference type="SAM" id="Phobius"/>
    </source>
</evidence>
<dbReference type="InterPro" id="IPR011527">
    <property type="entry name" value="ABC1_TM_dom"/>
</dbReference>
<feature type="region of interest" description="Disordered" evidence="7">
    <location>
        <begin position="1"/>
        <end position="25"/>
    </location>
</feature>
<dbReference type="GO" id="GO:0005886">
    <property type="term" value="C:plasma membrane"/>
    <property type="evidence" value="ECO:0007669"/>
    <property type="project" value="UniProtKB-SubCell"/>
</dbReference>
<evidence type="ECO:0000256" key="5">
    <source>
        <dbReference type="ARBA" id="ARBA00022989"/>
    </source>
</evidence>
<feature type="domain" description="ABC transporter" evidence="9">
    <location>
        <begin position="367"/>
        <end position="617"/>
    </location>
</feature>
<sequence length="629" mass="67338">MDDGSSPPRPERSGTVAAASAEPSQKVSPRTALGACSLAWRAAPGTLAAYAVVTLATGALPVATAWLTKMLLDGLFDGARLSALTGVGAGIAVTGMLAALAPQLIEYLRGELERAVGLLAQDRLFTAVDGFVGLARFEDPAFLDRLRLAQQGGEAAPNQVVDGALGVVRALLTITGFVLSLFALSPVVVALVLASGIPTLLVELVLSRRRARMFWKIGPTERREMFYGDLLTSVEAAKEIRLFGIGAFLRGRMLADRRTANAAKRKLDRREIGAQAGLGLLAALVAGGGLLWAVTAAHAGAVSAGDLTMFVAAVAAVQGGLATLARDTARCHHALLLLDHYLEVTTAGPDLQVRARPRPLPPLRQGIELRDVWFRYSDQHPWILRGLDLRVPRGSALALVGLNGAGKSTLVKLLCRFYDPTRGRILWDGVDIRDVDAGELRRRIGAVFQDYMSYDMSASENIGLGDLDALHDRARIEAAAAEAGVHDTLAGLPHGYDTPLTRLFFMESDKQDPATGVVLSGGQWQRLAIARAFVRDRRELMILDEPSSGLDAAAEHEIHTCLARHRGGQTRLLISHRLGAVRDADTIVVLRDGKIVERGDHHALLAAAGEYARLFHLQASRYQADTPAS</sequence>
<dbReference type="SMART" id="SM00382">
    <property type="entry name" value="AAA"/>
    <property type="match status" value="1"/>
</dbReference>
<dbReference type="Proteomes" id="UP000572680">
    <property type="component" value="Unassembled WGS sequence"/>
</dbReference>
<dbReference type="PROSITE" id="PS50893">
    <property type="entry name" value="ABC_TRANSPORTER_2"/>
    <property type="match status" value="1"/>
</dbReference>
<protein>
    <submittedName>
        <fullName evidence="11">ATP-binding cassette subfamily B protein</fullName>
    </submittedName>
</protein>
<dbReference type="SUPFAM" id="SSF90123">
    <property type="entry name" value="ABC transporter transmembrane region"/>
    <property type="match status" value="1"/>
</dbReference>
<dbReference type="SUPFAM" id="SSF52540">
    <property type="entry name" value="P-loop containing nucleoside triphosphate hydrolases"/>
    <property type="match status" value="1"/>
</dbReference>
<evidence type="ECO:0000256" key="7">
    <source>
        <dbReference type="SAM" id="MobiDB-lite"/>
    </source>
</evidence>
<dbReference type="PANTHER" id="PTHR43394">
    <property type="entry name" value="ATP-DEPENDENT PERMEASE MDL1, MITOCHONDRIAL"/>
    <property type="match status" value="1"/>
</dbReference>
<comment type="subcellular location">
    <subcellularLocation>
        <location evidence="1">Cell membrane</location>
        <topology evidence="1">Multi-pass membrane protein</topology>
    </subcellularLocation>
</comment>
<dbReference type="InterPro" id="IPR017871">
    <property type="entry name" value="ABC_transporter-like_CS"/>
</dbReference>
<keyword evidence="12" id="KW-1185">Reference proteome</keyword>
<dbReference type="PROSITE" id="PS50929">
    <property type="entry name" value="ABC_TM1F"/>
    <property type="match status" value="1"/>
</dbReference>
<organism evidence="11 12">
    <name type="scientific">Actinomadura namibiensis</name>
    <dbReference type="NCBI Taxonomy" id="182080"/>
    <lineage>
        <taxon>Bacteria</taxon>
        <taxon>Bacillati</taxon>
        <taxon>Actinomycetota</taxon>
        <taxon>Actinomycetes</taxon>
        <taxon>Streptosporangiales</taxon>
        <taxon>Thermomonosporaceae</taxon>
        <taxon>Actinomadura</taxon>
    </lineage>
</organism>
<keyword evidence="6 8" id="KW-0472">Membrane</keyword>
<dbReference type="InterPro" id="IPR039421">
    <property type="entry name" value="Type_1_exporter"/>
</dbReference>